<dbReference type="AlphaFoldDB" id="A0A4Z2EGH9"/>
<evidence type="ECO:0000256" key="1">
    <source>
        <dbReference type="SAM" id="MobiDB-lite"/>
    </source>
</evidence>
<protein>
    <submittedName>
        <fullName evidence="2">Uncharacterized protein</fullName>
    </submittedName>
</protein>
<proteinExistence type="predicted"/>
<organism evidence="2 3">
    <name type="scientific">Liparis tanakae</name>
    <name type="common">Tanaka's snailfish</name>
    <dbReference type="NCBI Taxonomy" id="230148"/>
    <lineage>
        <taxon>Eukaryota</taxon>
        <taxon>Metazoa</taxon>
        <taxon>Chordata</taxon>
        <taxon>Craniata</taxon>
        <taxon>Vertebrata</taxon>
        <taxon>Euteleostomi</taxon>
        <taxon>Actinopterygii</taxon>
        <taxon>Neopterygii</taxon>
        <taxon>Teleostei</taxon>
        <taxon>Neoteleostei</taxon>
        <taxon>Acanthomorphata</taxon>
        <taxon>Eupercaria</taxon>
        <taxon>Perciformes</taxon>
        <taxon>Cottioidei</taxon>
        <taxon>Cottales</taxon>
        <taxon>Liparidae</taxon>
        <taxon>Liparis</taxon>
    </lineage>
</organism>
<gene>
    <name evidence="2" type="ORF">EYF80_062271</name>
</gene>
<dbReference type="OrthoDB" id="10304558at2759"/>
<comment type="caution">
    <text evidence="2">The sequence shown here is derived from an EMBL/GenBank/DDBJ whole genome shotgun (WGS) entry which is preliminary data.</text>
</comment>
<reference evidence="2 3" key="1">
    <citation type="submission" date="2019-03" db="EMBL/GenBank/DDBJ databases">
        <title>First draft genome of Liparis tanakae, snailfish: a comprehensive survey of snailfish specific genes.</title>
        <authorList>
            <person name="Kim W."/>
            <person name="Song I."/>
            <person name="Jeong J.-H."/>
            <person name="Kim D."/>
            <person name="Kim S."/>
            <person name="Ryu S."/>
            <person name="Song J.Y."/>
            <person name="Lee S.K."/>
        </authorList>
    </citation>
    <scope>NUCLEOTIDE SEQUENCE [LARGE SCALE GENOMIC DNA]</scope>
    <source>
        <tissue evidence="2">Muscle</tissue>
    </source>
</reference>
<dbReference type="EMBL" id="SRLO01008041">
    <property type="protein sequence ID" value="TNN27584.1"/>
    <property type="molecule type" value="Genomic_DNA"/>
</dbReference>
<evidence type="ECO:0000313" key="3">
    <source>
        <dbReference type="Proteomes" id="UP000314294"/>
    </source>
</evidence>
<feature type="region of interest" description="Disordered" evidence="1">
    <location>
        <begin position="92"/>
        <end position="119"/>
    </location>
</feature>
<sequence>MCLLSQVSAFLLPASRAPRHGMRQKVLMLAPALKSARRSRRIPPKLSLAATPQSTRAWRRTQEAQLVVVHDELDAVNLQRLRVLWAKHKMKRSSTSRRAREMKRSDWSTPPLPPPHPADERQRLALLLVAEQRDALHQVGGQDEVLDAEHLVDVELRVDEGHARQVVVLQHPQEDLREHGRTFCPMADTRYPWQWHSAVTGPFCSFSYRTLNLFLSGVSIEAVARKLDSSPPLLSPEGEEQPDLVTHPPPAADLLALHQAGARRDVALQARHGLLAPQGHRLHAVTGITLEHALTGFTRTDTETSSRGEAEKGPWRSHRVLGMASQLTGEMSWMEKRSC</sequence>
<keyword evidence="3" id="KW-1185">Reference proteome</keyword>
<accession>A0A4Z2EGH9</accession>
<name>A0A4Z2EGH9_9TELE</name>
<dbReference type="Proteomes" id="UP000314294">
    <property type="component" value="Unassembled WGS sequence"/>
</dbReference>
<evidence type="ECO:0000313" key="2">
    <source>
        <dbReference type="EMBL" id="TNN27584.1"/>
    </source>
</evidence>